<proteinExistence type="predicted"/>
<sequence length="567" mass="60213">MKTRFNFYIFVLLVLFNQCVLSAVLDIYVDPKSTAADDGCGSDALTACRSLPVAVAQYQKQVGNQQDNSVVVHLVDGVYGGNENGNVNIYALNITLLPVSATPNVVFQGSTTSNSSALLFVQEPQSDISANISRITNVVVEKITFTKFNSMMIVSSFLQFGSLSLSVDNCVFSENSRTANTTGGGIVSIDGARNNTKSYTVSIKNSQFTQNSAVTGSALYFGFNVVGSIDSCTFSGNTATRGSAVLYSSYSVVSVSNSVFENQVSRQDCSTITLFQEGASVSVFNNCSFNGNNAYGRGGVLCLHDSNANITNSNFNNNRASSNGGSIFTSAAYTTLYSVNFINNTAQKGGAMSVQDEAFVKSFNCVYDTNSAIGDGGAISVEFATLQLFNSVMKSSTGNDRGGALYTYHSQIALENSTIDGNLAPFGGAIYCSASDMSISGTTVSNNTDTHYGTHSYEYEDGSMEILVNDRNIYCSQFPAYTFCTISGDQEFSSLCGEVYVVNKPSGLSKGQLAGIIIGSIMGAAVLAFGFGVLWAKSTISEIFTPLKATINEDEDEENSGGEVKHL</sequence>
<evidence type="ECO:0008006" key="12">
    <source>
        <dbReference type="Google" id="ProtNLM"/>
    </source>
</evidence>
<feature type="signal peptide" evidence="9">
    <location>
        <begin position="1"/>
        <end position="22"/>
    </location>
</feature>
<organism evidence="10 11">
    <name type="scientific">Polysphondylium violaceum</name>
    <dbReference type="NCBI Taxonomy" id="133409"/>
    <lineage>
        <taxon>Eukaryota</taxon>
        <taxon>Amoebozoa</taxon>
        <taxon>Evosea</taxon>
        <taxon>Eumycetozoa</taxon>
        <taxon>Dictyostelia</taxon>
        <taxon>Dictyosteliales</taxon>
        <taxon>Dictyosteliaceae</taxon>
        <taxon>Polysphondylium</taxon>
    </lineage>
</organism>
<evidence type="ECO:0000256" key="7">
    <source>
        <dbReference type="ARBA" id="ARBA00023237"/>
    </source>
</evidence>
<evidence type="ECO:0000256" key="1">
    <source>
        <dbReference type="ARBA" id="ARBA00004196"/>
    </source>
</evidence>
<name>A0A8J4UX04_9MYCE</name>
<evidence type="ECO:0000256" key="4">
    <source>
        <dbReference type="ARBA" id="ARBA00022525"/>
    </source>
</evidence>
<accession>A0A8J4UX04</accession>
<keyword evidence="11" id="KW-1185">Reference proteome</keyword>
<gene>
    <name evidence="10" type="ORF">CYY_000627</name>
</gene>
<feature type="chain" id="PRO_5035224846" description="Right handed beta helix domain-containing protein" evidence="9">
    <location>
        <begin position="23"/>
        <end position="567"/>
    </location>
</feature>
<dbReference type="GO" id="GO:0005576">
    <property type="term" value="C:extracellular region"/>
    <property type="evidence" value="ECO:0007669"/>
    <property type="project" value="UniProtKB-SubCell"/>
</dbReference>
<keyword evidence="8" id="KW-0812">Transmembrane</keyword>
<dbReference type="OrthoDB" id="21116at2759"/>
<keyword evidence="6 8" id="KW-0472">Membrane</keyword>
<dbReference type="InterPro" id="IPR003368">
    <property type="entry name" value="POMP_repeat"/>
</dbReference>
<evidence type="ECO:0000256" key="6">
    <source>
        <dbReference type="ARBA" id="ARBA00023136"/>
    </source>
</evidence>
<evidence type="ECO:0000256" key="2">
    <source>
        <dbReference type="ARBA" id="ARBA00004442"/>
    </source>
</evidence>
<keyword evidence="5 9" id="KW-0732">Signal</keyword>
<dbReference type="PANTHER" id="PTHR31318:SF1">
    <property type="entry name" value="POLYMORPHIC MEMBRANE PROTEIN REPEAT-CONTAINING PROTEIN-RELATED"/>
    <property type="match status" value="1"/>
</dbReference>
<feature type="transmembrane region" description="Helical" evidence="8">
    <location>
        <begin position="513"/>
        <end position="536"/>
    </location>
</feature>
<keyword evidence="4" id="KW-0964">Secreted</keyword>
<evidence type="ECO:0000256" key="5">
    <source>
        <dbReference type="ARBA" id="ARBA00022729"/>
    </source>
</evidence>
<dbReference type="PANTHER" id="PTHR31318">
    <property type="entry name" value="EXPRESSED PROTEIN-RELATED"/>
    <property type="match status" value="1"/>
</dbReference>
<dbReference type="Pfam" id="PF02415">
    <property type="entry name" value="Chlam_PMP"/>
    <property type="match status" value="1"/>
</dbReference>
<protein>
    <recommendedName>
        <fullName evidence="12">Right handed beta helix domain-containing protein</fullName>
    </recommendedName>
</protein>
<dbReference type="InterPro" id="IPR011050">
    <property type="entry name" value="Pectin_lyase_fold/virulence"/>
</dbReference>
<evidence type="ECO:0000313" key="11">
    <source>
        <dbReference type="Proteomes" id="UP000695562"/>
    </source>
</evidence>
<comment type="subcellular location">
    <subcellularLocation>
        <location evidence="1">Cell envelope</location>
    </subcellularLocation>
    <subcellularLocation>
        <location evidence="2">Cell outer membrane</location>
    </subcellularLocation>
    <subcellularLocation>
        <location evidence="3">Secreted</location>
    </subcellularLocation>
</comment>
<dbReference type="AlphaFoldDB" id="A0A8J4UX04"/>
<keyword evidence="8" id="KW-1133">Transmembrane helix</keyword>
<dbReference type="Proteomes" id="UP000695562">
    <property type="component" value="Unassembled WGS sequence"/>
</dbReference>
<evidence type="ECO:0000256" key="9">
    <source>
        <dbReference type="SAM" id="SignalP"/>
    </source>
</evidence>
<dbReference type="EMBL" id="AJWJ01000012">
    <property type="protein sequence ID" value="KAF2078076.1"/>
    <property type="molecule type" value="Genomic_DNA"/>
</dbReference>
<dbReference type="SUPFAM" id="SSF51126">
    <property type="entry name" value="Pectin lyase-like"/>
    <property type="match status" value="2"/>
</dbReference>
<evidence type="ECO:0000313" key="10">
    <source>
        <dbReference type="EMBL" id="KAF2078076.1"/>
    </source>
</evidence>
<keyword evidence="7" id="KW-0998">Cell outer membrane</keyword>
<comment type="caution">
    <text evidence="10">The sequence shown here is derived from an EMBL/GenBank/DDBJ whole genome shotgun (WGS) entry which is preliminary data.</text>
</comment>
<evidence type="ECO:0000256" key="8">
    <source>
        <dbReference type="SAM" id="Phobius"/>
    </source>
</evidence>
<reference evidence="10" key="1">
    <citation type="submission" date="2020-01" db="EMBL/GenBank/DDBJ databases">
        <title>Development of genomics and gene disruption for Polysphondylium violaceum indicates a role for the polyketide synthase stlB in stalk morphogenesis.</title>
        <authorList>
            <person name="Narita B."/>
            <person name="Kawabe Y."/>
            <person name="Kin K."/>
            <person name="Saito T."/>
            <person name="Gibbs R."/>
            <person name="Kuspa A."/>
            <person name="Muzny D."/>
            <person name="Queller D."/>
            <person name="Richards S."/>
            <person name="Strassman J."/>
            <person name="Sucgang R."/>
            <person name="Worley K."/>
            <person name="Schaap P."/>
        </authorList>
    </citation>
    <scope>NUCLEOTIDE SEQUENCE</scope>
    <source>
        <strain evidence="10">QSvi11</strain>
    </source>
</reference>
<evidence type="ECO:0000256" key="3">
    <source>
        <dbReference type="ARBA" id="ARBA00004613"/>
    </source>
</evidence>